<reference evidence="6 7" key="1">
    <citation type="submission" date="2020-09" db="EMBL/GenBank/DDBJ databases">
        <title>The genome sequence of type strain Labrenzia polysiphoniae KACC 19711.</title>
        <authorList>
            <person name="Liu Y."/>
        </authorList>
    </citation>
    <scope>NUCLEOTIDE SEQUENCE [LARGE SCALE GENOMIC DNA]</scope>
    <source>
        <strain evidence="6 7">KACC 19711</strain>
    </source>
</reference>
<evidence type="ECO:0000313" key="6">
    <source>
        <dbReference type="EMBL" id="MBD8875220.1"/>
    </source>
</evidence>
<dbReference type="PANTHER" id="PTHR33154:SF15">
    <property type="entry name" value="REGULATORY PROTEIN ARSR"/>
    <property type="match status" value="1"/>
</dbReference>
<evidence type="ECO:0000256" key="2">
    <source>
        <dbReference type="ARBA" id="ARBA00023125"/>
    </source>
</evidence>
<sequence>MDGKRTGSTRAGEGSSLRDSSNECGRDNVGQDPNSDLSRIFRALGHPARIAIIEALANRPDACCGDIVQALPLAQSTVSQHLQVLKEAGLLTCCTRGRCCHYDLDVDRLHEASAAAETFFSAVLKAGSGASAPSFTPPAAYLEGKGGDTADKTEIPSGDTL</sequence>
<dbReference type="PRINTS" id="PR00778">
    <property type="entry name" value="HTHARSR"/>
</dbReference>
<evidence type="ECO:0000256" key="3">
    <source>
        <dbReference type="ARBA" id="ARBA00023163"/>
    </source>
</evidence>
<evidence type="ECO:0000256" key="4">
    <source>
        <dbReference type="SAM" id="MobiDB-lite"/>
    </source>
</evidence>
<dbReference type="Proteomes" id="UP000615687">
    <property type="component" value="Unassembled WGS sequence"/>
</dbReference>
<dbReference type="RefSeq" id="WP_192107109.1">
    <property type="nucleotide sequence ID" value="NZ_JACYXJ010000001.1"/>
</dbReference>
<comment type="caution">
    <text evidence="6">The sequence shown here is derived from an EMBL/GenBank/DDBJ whole genome shotgun (WGS) entry which is preliminary data.</text>
</comment>
<dbReference type="Pfam" id="PF01022">
    <property type="entry name" value="HTH_5"/>
    <property type="match status" value="1"/>
</dbReference>
<keyword evidence="7" id="KW-1185">Reference proteome</keyword>
<dbReference type="EMBL" id="JACYXJ010000001">
    <property type="protein sequence ID" value="MBD8875220.1"/>
    <property type="molecule type" value="Genomic_DNA"/>
</dbReference>
<feature type="region of interest" description="Disordered" evidence="4">
    <location>
        <begin position="1"/>
        <end position="31"/>
    </location>
</feature>
<feature type="region of interest" description="Disordered" evidence="4">
    <location>
        <begin position="141"/>
        <end position="161"/>
    </location>
</feature>
<dbReference type="CDD" id="cd00090">
    <property type="entry name" value="HTH_ARSR"/>
    <property type="match status" value="1"/>
</dbReference>
<dbReference type="PROSITE" id="PS50987">
    <property type="entry name" value="HTH_ARSR_2"/>
    <property type="match status" value="1"/>
</dbReference>
<dbReference type="InterPro" id="IPR051081">
    <property type="entry name" value="HTH_MetalResp_TranReg"/>
</dbReference>
<dbReference type="SMART" id="SM00418">
    <property type="entry name" value="HTH_ARSR"/>
    <property type="match status" value="1"/>
</dbReference>
<dbReference type="SUPFAM" id="SSF46785">
    <property type="entry name" value="Winged helix' DNA-binding domain"/>
    <property type="match status" value="1"/>
</dbReference>
<accession>A0ABR9C5T1</accession>
<protein>
    <submittedName>
        <fullName evidence="6">Helix-turn-helix transcriptional regulator</fullName>
    </submittedName>
</protein>
<feature type="domain" description="HTH arsR-type" evidence="5">
    <location>
        <begin position="29"/>
        <end position="124"/>
    </location>
</feature>
<gene>
    <name evidence="6" type="ORF">IG617_02860</name>
</gene>
<proteinExistence type="predicted"/>
<organism evidence="6 7">
    <name type="scientific">Roseibium polysiphoniae</name>
    <dbReference type="NCBI Taxonomy" id="2571221"/>
    <lineage>
        <taxon>Bacteria</taxon>
        <taxon>Pseudomonadati</taxon>
        <taxon>Pseudomonadota</taxon>
        <taxon>Alphaproteobacteria</taxon>
        <taxon>Hyphomicrobiales</taxon>
        <taxon>Stappiaceae</taxon>
        <taxon>Roseibium</taxon>
    </lineage>
</organism>
<dbReference type="NCBIfam" id="NF033788">
    <property type="entry name" value="HTH_metalloreg"/>
    <property type="match status" value="1"/>
</dbReference>
<dbReference type="PANTHER" id="PTHR33154">
    <property type="entry name" value="TRANSCRIPTIONAL REGULATOR, ARSR FAMILY"/>
    <property type="match status" value="1"/>
</dbReference>
<feature type="compositionally biased region" description="Basic and acidic residues" evidence="4">
    <location>
        <begin position="145"/>
        <end position="154"/>
    </location>
</feature>
<dbReference type="InterPro" id="IPR001845">
    <property type="entry name" value="HTH_ArsR_DNA-bd_dom"/>
</dbReference>
<dbReference type="InterPro" id="IPR011991">
    <property type="entry name" value="ArsR-like_HTH"/>
</dbReference>
<dbReference type="InterPro" id="IPR036390">
    <property type="entry name" value="WH_DNA-bd_sf"/>
</dbReference>
<dbReference type="InterPro" id="IPR036388">
    <property type="entry name" value="WH-like_DNA-bd_sf"/>
</dbReference>
<evidence type="ECO:0000259" key="5">
    <source>
        <dbReference type="PROSITE" id="PS50987"/>
    </source>
</evidence>
<name>A0ABR9C5T1_9HYPH</name>
<keyword evidence="2" id="KW-0238">DNA-binding</keyword>
<keyword evidence="1" id="KW-0805">Transcription regulation</keyword>
<evidence type="ECO:0000313" key="7">
    <source>
        <dbReference type="Proteomes" id="UP000615687"/>
    </source>
</evidence>
<evidence type="ECO:0000256" key="1">
    <source>
        <dbReference type="ARBA" id="ARBA00023015"/>
    </source>
</evidence>
<dbReference type="Gene3D" id="1.10.10.10">
    <property type="entry name" value="Winged helix-like DNA-binding domain superfamily/Winged helix DNA-binding domain"/>
    <property type="match status" value="1"/>
</dbReference>
<keyword evidence="3" id="KW-0804">Transcription</keyword>